<organism evidence="11 12">
    <name type="scientific">Caldimonas caldifontis</name>
    <dbReference type="NCBI Taxonomy" id="1452508"/>
    <lineage>
        <taxon>Bacteria</taxon>
        <taxon>Pseudomonadati</taxon>
        <taxon>Pseudomonadota</taxon>
        <taxon>Betaproteobacteria</taxon>
        <taxon>Burkholderiales</taxon>
        <taxon>Sphaerotilaceae</taxon>
        <taxon>Caldimonas</taxon>
    </lineage>
</organism>
<keyword evidence="2" id="KW-0413">Isomerase</keyword>
<evidence type="ECO:0000256" key="2">
    <source>
        <dbReference type="ARBA" id="ARBA00023235"/>
    </source>
</evidence>
<comment type="catalytic activity">
    <reaction evidence="3">
        <text>uridine(65) in tRNA = pseudouridine(65) in tRNA</text>
        <dbReference type="Rhea" id="RHEA:42536"/>
        <dbReference type="Rhea" id="RHEA-COMP:10103"/>
        <dbReference type="Rhea" id="RHEA-COMP:10104"/>
        <dbReference type="ChEBI" id="CHEBI:65314"/>
        <dbReference type="ChEBI" id="CHEBI:65315"/>
        <dbReference type="EC" id="5.4.99.26"/>
    </reaction>
</comment>
<evidence type="ECO:0000259" key="10">
    <source>
        <dbReference type="Pfam" id="PF00849"/>
    </source>
</evidence>
<dbReference type="EC" id="5.4.99.26" evidence="5"/>
<dbReference type="InterPro" id="IPR020103">
    <property type="entry name" value="PsdUridine_synth_cat_dom_sf"/>
</dbReference>
<dbReference type="GO" id="GO:0160149">
    <property type="term" value="F:tRNA pseudouridine(65) synthase activity"/>
    <property type="evidence" value="ECO:0007669"/>
    <property type="project" value="UniProtKB-EC"/>
</dbReference>
<dbReference type="GO" id="GO:0003723">
    <property type="term" value="F:RNA binding"/>
    <property type="evidence" value="ECO:0007669"/>
    <property type="project" value="InterPro"/>
</dbReference>
<accession>A0A2S5SW95</accession>
<dbReference type="PANTHER" id="PTHR21600:SF56">
    <property type="entry name" value="TRNA PSEUDOURIDINE SYNTHASE C"/>
    <property type="match status" value="1"/>
</dbReference>
<keyword evidence="12" id="KW-1185">Reference proteome</keyword>
<reference evidence="11 12" key="1">
    <citation type="submission" date="2018-02" db="EMBL/GenBank/DDBJ databases">
        <title>Reclassifiation of [Polyangium] brachysporum DSM 7029 as Guopingzhaonella breviflexa gen. nov., sp. nov., a member of the family Comamonadaceae.</title>
        <authorList>
            <person name="Tang B."/>
        </authorList>
    </citation>
    <scope>NUCLEOTIDE SEQUENCE [LARGE SCALE GENOMIC DNA]</scope>
    <source>
        <strain evidence="11 12">BCRC 80649</strain>
    </source>
</reference>
<evidence type="ECO:0000256" key="9">
    <source>
        <dbReference type="ARBA" id="ARBA00043049"/>
    </source>
</evidence>
<dbReference type="Gene3D" id="3.30.2350.10">
    <property type="entry name" value="Pseudouridine synthase"/>
    <property type="match status" value="1"/>
</dbReference>
<dbReference type="GO" id="GO:0000455">
    <property type="term" value="P:enzyme-directed rRNA pseudouridine synthesis"/>
    <property type="evidence" value="ECO:0007669"/>
    <property type="project" value="TreeGrafter"/>
</dbReference>
<evidence type="ECO:0000256" key="1">
    <source>
        <dbReference type="ARBA" id="ARBA00022694"/>
    </source>
</evidence>
<evidence type="ECO:0000256" key="6">
    <source>
        <dbReference type="ARBA" id="ARBA00040675"/>
    </source>
</evidence>
<evidence type="ECO:0000256" key="8">
    <source>
        <dbReference type="ARBA" id="ARBA00041975"/>
    </source>
</evidence>
<dbReference type="RefSeq" id="WP_104301756.1">
    <property type="nucleotide sequence ID" value="NZ_PSNX01000004.1"/>
</dbReference>
<comment type="caution">
    <text evidence="11">The sequence shown here is derived from an EMBL/GenBank/DDBJ whole genome shotgun (WGS) entry which is preliminary data.</text>
</comment>
<evidence type="ECO:0000313" key="11">
    <source>
        <dbReference type="EMBL" id="PPE66929.1"/>
    </source>
</evidence>
<proteinExistence type="predicted"/>
<feature type="domain" description="Pseudouridine synthase RsuA/RluA-like" evidence="10">
    <location>
        <begin position="16"/>
        <end position="176"/>
    </location>
</feature>
<dbReference type="GO" id="GO:0008033">
    <property type="term" value="P:tRNA processing"/>
    <property type="evidence" value="ECO:0007669"/>
    <property type="project" value="UniProtKB-KW"/>
</dbReference>
<evidence type="ECO:0000256" key="7">
    <source>
        <dbReference type="ARBA" id="ARBA00041803"/>
    </source>
</evidence>
<dbReference type="SUPFAM" id="SSF55120">
    <property type="entry name" value="Pseudouridine synthase"/>
    <property type="match status" value="1"/>
</dbReference>
<evidence type="ECO:0000313" key="12">
    <source>
        <dbReference type="Proteomes" id="UP000238605"/>
    </source>
</evidence>
<dbReference type="PANTHER" id="PTHR21600">
    <property type="entry name" value="MITOCHONDRIAL RNA PSEUDOURIDINE SYNTHASE"/>
    <property type="match status" value="1"/>
</dbReference>
<evidence type="ECO:0000256" key="4">
    <source>
        <dbReference type="ARBA" id="ARBA00037670"/>
    </source>
</evidence>
<name>A0A2S5SW95_9BURK</name>
<protein>
    <recommendedName>
        <fullName evidence="6">tRNA pseudouridine synthase C</fullName>
        <ecNumber evidence="5">5.4.99.26</ecNumber>
    </recommendedName>
    <alternativeName>
        <fullName evidence="8">tRNA pseudouridine(65) synthase</fullName>
    </alternativeName>
    <alternativeName>
        <fullName evidence="9">tRNA pseudouridylate synthase C</fullName>
    </alternativeName>
    <alternativeName>
        <fullName evidence="7">tRNA-uridine isomerase C</fullName>
    </alternativeName>
</protein>
<evidence type="ECO:0000256" key="3">
    <source>
        <dbReference type="ARBA" id="ARBA00036607"/>
    </source>
</evidence>
<dbReference type="PROSITE" id="PS01129">
    <property type="entry name" value="PSI_RLU"/>
    <property type="match status" value="1"/>
</dbReference>
<dbReference type="EMBL" id="PSNX01000004">
    <property type="protein sequence ID" value="PPE66929.1"/>
    <property type="molecule type" value="Genomic_DNA"/>
</dbReference>
<dbReference type="InterPro" id="IPR006145">
    <property type="entry name" value="PsdUridine_synth_RsuA/RluA"/>
</dbReference>
<evidence type="ECO:0000256" key="5">
    <source>
        <dbReference type="ARBA" id="ARBA00038943"/>
    </source>
</evidence>
<gene>
    <name evidence="11" type="ORF">C1704_05570</name>
</gene>
<dbReference type="OrthoDB" id="9785808at2"/>
<keyword evidence="1" id="KW-0819">tRNA processing</keyword>
<dbReference type="InterPro" id="IPR006224">
    <property type="entry name" value="PsdUridine_synth_RluA-like_CS"/>
</dbReference>
<comment type="function">
    <text evidence="4">Responsible for synthesis of pseudouridine from uracil-65 in transfer RNAs.</text>
</comment>
<dbReference type="InterPro" id="IPR050188">
    <property type="entry name" value="RluA_PseudoU_synthase"/>
</dbReference>
<dbReference type="Proteomes" id="UP000238605">
    <property type="component" value="Unassembled WGS sequence"/>
</dbReference>
<dbReference type="AlphaFoldDB" id="A0A2S5SW95"/>
<sequence>MPLDSDACKVLHLDDHLVAMDKPAGLLVHRSPIARADTRFAVQMLRDHLGCTVYPVHRLDRGTSGVLLMALDPDTAQALSRQFEAHAVRKHYLALVRGWPAAHGEIDHPLRRIDEGAPRHDRGRATDAQPALTCFRRLARLECDSPLPPHPTARYALVAAEPRSGRQHQIRRHFKHLSHPLIGDATYGKGDHNRWWAARLGVARLWLHAAALHLTHPVTGEPLTLRAPAGPEWRTLRADPGWVEDDETALDSLLGR</sequence>
<dbReference type="Pfam" id="PF00849">
    <property type="entry name" value="PseudoU_synth_2"/>
    <property type="match status" value="1"/>
</dbReference>